<evidence type="ECO:0000313" key="1">
    <source>
        <dbReference type="EMBL" id="GBM98427.1"/>
    </source>
</evidence>
<comment type="caution">
    <text evidence="1">The sequence shown here is derived from an EMBL/GenBank/DDBJ whole genome shotgun (WGS) entry which is preliminary data.</text>
</comment>
<organism evidence="1 2">
    <name type="scientific">Araneus ventricosus</name>
    <name type="common">Orbweaver spider</name>
    <name type="synonym">Epeira ventricosa</name>
    <dbReference type="NCBI Taxonomy" id="182803"/>
    <lineage>
        <taxon>Eukaryota</taxon>
        <taxon>Metazoa</taxon>
        <taxon>Ecdysozoa</taxon>
        <taxon>Arthropoda</taxon>
        <taxon>Chelicerata</taxon>
        <taxon>Arachnida</taxon>
        <taxon>Araneae</taxon>
        <taxon>Araneomorphae</taxon>
        <taxon>Entelegynae</taxon>
        <taxon>Araneoidea</taxon>
        <taxon>Araneidae</taxon>
        <taxon>Araneus</taxon>
    </lineage>
</organism>
<keyword evidence="2" id="KW-1185">Reference proteome</keyword>
<protein>
    <submittedName>
        <fullName evidence="1">Uncharacterized protein</fullName>
    </submittedName>
</protein>
<sequence>MVYLPDTCPHVSTRTPALMDLYQINLVSCICQINLPLDVPTINLPLMHPTRLTCPSCIYQTPGSSCIYQINLAPMDLLPGLTCPPHASGSDNSRSCIH</sequence>
<dbReference type="EMBL" id="BGPR01004322">
    <property type="protein sequence ID" value="GBM98427.1"/>
    <property type="molecule type" value="Genomic_DNA"/>
</dbReference>
<evidence type="ECO:0000313" key="2">
    <source>
        <dbReference type="Proteomes" id="UP000499080"/>
    </source>
</evidence>
<accession>A0A4Y2K826</accession>
<gene>
    <name evidence="1" type="ORF">AVEN_268770_1</name>
</gene>
<proteinExistence type="predicted"/>
<dbReference type="Proteomes" id="UP000499080">
    <property type="component" value="Unassembled WGS sequence"/>
</dbReference>
<name>A0A4Y2K826_ARAVE</name>
<reference evidence="1 2" key="1">
    <citation type="journal article" date="2019" name="Sci. Rep.">
        <title>Orb-weaving spider Araneus ventricosus genome elucidates the spidroin gene catalogue.</title>
        <authorList>
            <person name="Kono N."/>
            <person name="Nakamura H."/>
            <person name="Ohtoshi R."/>
            <person name="Moran D.A.P."/>
            <person name="Shinohara A."/>
            <person name="Yoshida Y."/>
            <person name="Fujiwara M."/>
            <person name="Mori M."/>
            <person name="Tomita M."/>
            <person name="Arakawa K."/>
        </authorList>
    </citation>
    <scope>NUCLEOTIDE SEQUENCE [LARGE SCALE GENOMIC DNA]</scope>
</reference>
<dbReference type="AlphaFoldDB" id="A0A4Y2K826"/>